<protein>
    <submittedName>
        <fullName evidence="1">Uncharacterized protein</fullName>
    </submittedName>
</protein>
<sequence>MGKKCSSANRCILL</sequence>
<reference evidence="1" key="1">
    <citation type="submission" date="2014-05" db="EMBL/GenBank/DDBJ databases">
        <authorList>
            <person name="Chronopoulou M."/>
        </authorList>
    </citation>
    <scope>NUCLEOTIDE SEQUENCE</scope>
    <source>
        <tissue evidence="1">Whole organism</tissue>
    </source>
</reference>
<proteinExistence type="predicted"/>
<accession>A0A0K2UKW8</accession>
<name>A0A0K2UKW8_LEPSM</name>
<evidence type="ECO:0000313" key="1">
    <source>
        <dbReference type="EMBL" id="CDW38750.1"/>
    </source>
</evidence>
<organism evidence="1">
    <name type="scientific">Lepeophtheirus salmonis</name>
    <name type="common">Salmon louse</name>
    <name type="synonym">Caligus salmonis</name>
    <dbReference type="NCBI Taxonomy" id="72036"/>
    <lineage>
        <taxon>Eukaryota</taxon>
        <taxon>Metazoa</taxon>
        <taxon>Ecdysozoa</taxon>
        <taxon>Arthropoda</taxon>
        <taxon>Crustacea</taxon>
        <taxon>Multicrustacea</taxon>
        <taxon>Hexanauplia</taxon>
        <taxon>Copepoda</taxon>
        <taxon>Siphonostomatoida</taxon>
        <taxon>Caligidae</taxon>
        <taxon>Lepeophtheirus</taxon>
    </lineage>
</organism>
<dbReference type="EMBL" id="HACA01021389">
    <property type="protein sequence ID" value="CDW38750.1"/>
    <property type="molecule type" value="Transcribed_RNA"/>
</dbReference>